<dbReference type="Proteomes" id="UP000806378">
    <property type="component" value="Unassembled WGS sequence"/>
</dbReference>
<evidence type="ECO:0000313" key="3">
    <source>
        <dbReference type="Proteomes" id="UP000806378"/>
    </source>
</evidence>
<dbReference type="Gramene" id="rna-gnl|WGS:JABURB|Cocit.L2321.1">
    <property type="protein sequence ID" value="cds-KAF7848072.1"/>
    <property type="gene ID" value="gene-BT93_L2321"/>
</dbReference>
<proteinExistence type="predicted"/>
<dbReference type="AlphaFoldDB" id="A0A8T0CMP8"/>
<dbReference type="PANTHER" id="PTHR31170">
    <property type="entry name" value="BNAC04G53230D PROTEIN"/>
    <property type="match status" value="1"/>
</dbReference>
<comment type="caution">
    <text evidence="2">The sequence shown here is derived from an EMBL/GenBank/DDBJ whole genome shotgun (WGS) entry which is preliminary data.</text>
</comment>
<accession>A0A8T0CMP8</accession>
<dbReference type="EMBL" id="MU090316">
    <property type="protein sequence ID" value="KAF7848072.1"/>
    <property type="molecule type" value="Genomic_DNA"/>
</dbReference>
<dbReference type="PANTHER" id="PTHR31170:SF18">
    <property type="entry name" value="(WILD MALAYSIAN BANANA) HYPOTHETICAL PROTEIN"/>
    <property type="match status" value="1"/>
</dbReference>
<gene>
    <name evidence="2" type="ORF">BT93_L2321</name>
</gene>
<evidence type="ECO:0000256" key="1">
    <source>
        <dbReference type="SAM" id="Phobius"/>
    </source>
</evidence>
<keyword evidence="1" id="KW-1133">Transmembrane helix</keyword>
<organism evidence="2 3">
    <name type="scientific">Corymbia citriodora subsp. variegata</name>
    <dbReference type="NCBI Taxonomy" id="360336"/>
    <lineage>
        <taxon>Eukaryota</taxon>
        <taxon>Viridiplantae</taxon>
        <taxon>Streptophyta</taxon>
        <taxon>Embryophyta</taxon>
        <taxon>Tracheophyta</taxon>
        <taxon>Spermatophyta</taxon>
        <taxon>Magnoliopsida</taxon>
        <taxon>eudicotyledons</taxon>
        <taxon>Gunneridae</taxon>
        <taxon>Pentapetalae</taxon>
        <taxon>rosids</taxon>
        <taxon>malvids</taxon>
        <taxon>Myrtales</taxon>
        <taxon>Myrtaceae</taxon>
        <taxon>Myrtoideae</taxon>
        <taxon>Eucalypteae</taxon>
        <taxon>Corymbia</taxon>
    </lineage>
</organism>
<reference evidence="2" key="1">
    <citation type="submission" date="2020-05" db="EMBL/GenBank/DDBJ databases">
        <title>WGS assembly of Corymbia citriodora subspecies variegata.</title>
        <authorList>
            <person name="Barry K."/>
            <person name="Hundley H."/>
            <person name="Shu S."/>
            <person name="Jenkins J."/>
            <person name="Grimwood J."/>
            <person name="Baten A."/>
        </authorList>
    </citation>
    <scope>NUCLEOTIDE SEQUENCE</scope>
    <source>
        <strain evidence="2">CV2-018</strain>
    </source>
</reference>
<protein>
    <submittedName>
        <fullName evidence="2">Uncharacterized protein</fullName>
    </submittedName>
</protein>
<keyword evidence="1" id="KW-0812">Transmembrane</keyword>
<keyword evidence="1" id="KW-0472">Membrane</keyword>
<dbReference type="InterPro" id="IPR004158">
    <property type="entry name" value="DUF247_pln"/>
</dbReference>
<evidence type="ECO:0000313" key="2">
    <source>
        <dbReference type="EMBL" id="KAF7848072.1"/>
    </source>
</evidence>
<keyword evidence="3" id="KW-1185">Reference proteome</keyword>
<dbReference type="Pfam" id="PF03140">
    <property type="entry name" value="DUF247"/>
    <property type="match status" value="1"/>
</dbReference>
<sequence>MTQRGTCGTNEPDLISWVNENLKCMLAPDEEQGYWEKRSIYKVPAPVADLNHQAYWPQAVSFGPYHHDKNHLRPMESHKRRALLHFLRRSKKDVEDFLKPLSKVAQKLEDSYDSLDPKWKKGGDKGTVSPFLELMIIDGCFMLEILRTMTRWGGNPIFGDPWTMTCEGGDYAINDPIFGERGGLYIIPYIKRDMLMLENQLPMLVLNSLVAVEKDSGQDGEYINGLLLKFFHPIRKRIKGMGERRHVLDVFRKSLLLPDKPVEERPGDGQWIICMDKCRCVLDVFRKLLPKKPEGPEGWQWIIGSATELEGAGIRLKNSNTGRKSNTGRLNDISFAGGVLRLPFIEVNDTTESMFLNLMTFERFHHGAGNEVTAYVFFMDDIINTERDVTLLITRGIIQNDFGSDEAVAKLFNSLNKDMTLHSINSLNAVREKVSKHCKKPWNRWRASLIQTHFGSPWSILSLLAAIFLFTLTIIQTIYTVSPAG</sequence>
<name>A0A8T0CMP8_CORYI</name>
<dbReference type="OrthoDB" id="1846188at2759"/>
<feature type="transmembrane region" description="Helical" evidence="1">
    <location>
        <begin position="458"/>
        <end position="481"/>
    </location>
</feature>